<feature type="transmembrane region" description="Helical" evidence="9">
    <location>
        <begin position="394"/>
        <end position="414"/>
    </location>
</feature>
<dbReference type="Pfam" id="PF00005">
    <property type="entry name" value="ABC_tran"/>
    <property type="match status" value="1"/>
</dbReference>
<dbReference type="InterPro" id="IPR011527">
    <property type="entry name" value="ABC1_TM_dom"/>
</dbReference>
<protein>
    <submittedName>
        <fullName evidence="13">Type I secretion system permease/ATPase</fullName>
    </submittedName>
</protein>
<feature type="transmembrane region" description="Helical" evidence="9">
    <location>
        <begin position="205"/>
        <end position="222"/>
    </location>
</feature>
<keyword evidence="8 9" id="KW-0472">Membrane</keyword>
<dbReference type="Gene3D" id="3.40.50.300">
    <property type="entry name" value="P-loop containing nucleotide triphosphate hydrolases"/>
    <property type="match status" value="1"/>
</dbReference>
<keyword evidence="7 9" id="KW-1133">Transmembrane helix</keyword>
<dbReference type="SUPFAM" id="SSF90123">
    <property type="entry name" value="ABC transporter transmembrane region"/>
    <property type="match status" value="1"/>
</dbReference>
<evidence type="ECO:0000256" key="8">
    <source>
        <dbReference type="ARBA" id="ARBA00023136"/>
    </source>
</evidence>
<evidence type="ECO:0000256" key="6">
    <source>
        <dbReference type="ARBA" id="ARBA00022840"/>
    </source>
</evidence>
<evidence type="ECO:0000313" key="14">
    <source>
        <dbReference type="Proteomes" id="UP000682739"/>
    </source>
</evidence>
<dbReference type="GO" id="GO:0140359">
    <property type="term" value="F:ABC-type transporter activity"/>
    <property type="evidence" value="ECO:0007669"/>
    <property type="project" value="InterPro"/>
</dbReference>
<evidence type="ECO:0000313" key="13">
    <source>
        <dbReference type="EMBL" id="QTH64672.1"/>
    </source>
</evidence>
<keyword evidence="6" id="KW-0067">ATP-binding</keyword>
<dbReference type="GO" id="GO:0005524">
    <property type="term" value="F:ATP binding"/>
    <property type="evidence" value="ECO:0007669"/>
    <property type="project" value="UniProtKB-KW"/>
</dbReference>
<comment type="subcellular location">
    <subcellularLocation>
        <location evidence="1">Cell membrane</location>
        <topology evidence="1">Multi-pass membrane protein</topology>
    </subcellularLocation>
</comment>
<dbReference type="InterPro" id="IPR017750">
    <property type="entry name" value="ATPase_T1SS"/>
</dbReference>
<dbReference type="Pfam" id="PF00664">
    <property type="entry name" value="ABC_membrane"/>
    <property type="match status" value="1"/>
</dbReference>
<dbReference type="KEGG" id="psym:J1N51_04165"/>
<evidence type="ECO:0000256" key="1">
    <source>
        <dbReference type="ARBA" id="ARBA00004651"/>
    </source>
</evidence>
<dbReference type="GO" id="GO:0034040">
    <property type="term" value="F:ATPase-coupled lipid transmembrane transporter activity"/>
    <property type="evidence" value="ECO:0007669"/>
    <property type="project" value="TreeGrafter"/>
</dbReference>
<dbReference type="NCBIfam" id="TIGR03375">
    <property type="entry name" value="type_I_sec_LssB"/>
    <property type="match status" value="1"/>
</dbReference>
<dbReference type="PROSITE" id="PS50893">
    <property type="entry name" value="ABC_TRANSPORTER_2"/>
    <property type="match status" value="1"/>
</dbReference>
<evidence type="ECO:0000259" key="11">
    <source>
        <dbReference type="PROSITE" id="PS50929"/>
    </source>
</evidence>
<dbReference type="InterPro" id="IPR003439">
    <property type="entry name" value="ABC_transporter-like_ATP-bd"/>
</dbReference>
<feature type="transmembrane region" description="Helical" evidence="9">
    <location>
        <begin position="171"/>
        <end position="193"/>
    </location>
</feature>
<dbReference type="Gene3D" id="1.20.1560.10">
    <property type="entry name" value="ABC transporter type 1, transmembrane domain"/>
    <property type="match status" value="1"/>
</dbReference>
<dbReference type="GO" id="GO:0016887">
    <property type="term" value="F:ATP hydrolysis activity"/>
    <property type="evidence" value="ECO:0007669"/>
    <property type="project" value="InterPro"/>
</dbReference>
<reference evidence="13" key="1">
    <citation type="submission" date="2021-03" db="EMBL/GenBank/DDBJ databases">
        <title>Description of Psychrosphaera ytuae sp. nov. isolated from deep sea sediment of South China Sea.</title>
        <authorList>
            <person name="Zhang J."/>
            <person name="Xu X.-D."/>
        </authorList>
    </citation>
    <scope>NUCLEOTIDE SEQUENCE</scope>
    <source>
        <strain evidence="13">MTZ26</strain>
    </source>
</reference>
<evidence type="ECO:0000256" key="4">
    <source>
        <dbReference type="ARBA" id="ARBA00022692"/>
    </source>
</evidence>
<dbReference type="SUPFAM" id="SSF52540">
    <property type="entry name" value="P-loop containing nucleoside triphosphate hydrolases"/>
    <property type="match status" value="1"/>
</dbReference>
<dbReference type="InterPro" id="IPR036640">
    <property type="entry name" value="ABC1_TM_sf"/>
</dbReference>
<name>A0A975DCL1_9GAMM</name>
<dbReference type="InterPro" id="IPR027417">
    <property type="entry name" value="P-loop_NTPase"/>
</dbReference>
<dbReference type="GO" id="GO:0005886">
    <property type="term" value="C:plasma membrane"/>
    <property type="evidence" value="ECO:0007669"/>
    <property type="project" value="UniProtKB-SubCell"/>
</dbReference>
<dbReference type="PANTHER" id="PTHR24221">
    <property type="entry name" value="ATP-BINDING CASSETTE SUB-FAMILY B"/>
    <property type="match status" value="1"/>
</dbReference>
<organism evidence="13 14">
    <name type="scientific">Psychrosphaera ytuae</name>
    <dbReference type="NCBI Taxonomy" id="2820710"/>
    <lineage>
        <taxon>Bacteria</taxon>
        <taxon>Pseudomonadati</taxon>
        <taxon>Pseudomonadota</taxon>
        <taxon>Gammaproteobacteria</taxon>
        <taxon>Alteromonadales</taxon>
        <taxon>Pseudoalteromonadaceae</taxon>
        <taxon>Psychrosphaera</taxon>
    </lineage>
</organism>
<evidence type="ECO:0000259" key="12">
    <source>
        <dbReference type="PROSITE" id="PS50990"/>
    </source>
</evidence>
<evidence type="ECO:0000259" key="10">
    <source>
        <dbReference type="PROSITE" id="PS50893"/>
    </source>
</evidence>
<dbReference type="InterPro" id="IPR005074">
    <property type="entry name" value="Peptidase_C39"/>
</dbReference>
<feature type="transmembrane region" description="Helical" evidence="9">
    <location>
        <begin position="277"/>
        <end position="301"/>
    </location>
</feature>
<dbReference type="GO" id="GO:0006508">
    <property type="term" value="P:proteolysis"/>
    <property type="evidence" value="ECO:0007669"/>
    <property type="project" value="InterPro"/>
</dbReference>
<dbReference type="CDD" id="cd03245">
    <property type="entry name" value="ABCC_bacteriocin_exporters"/>
    <property type="match status" value="1"/>
</dbReference>
<dbReference type="Proteomes" id="UP000682739">
    <property type="component" value="Chromosome"/>
</dbReference>
<gene>
    <name evidence="13" type="ORF">J1N51_04165</name>
</gene>
<dbReference type="Gene3D" id="3.90.70.10">
    <property type="entry name" value="Cysteine proteinases"/>
    <property type="match status" value="1"/>
</dbReference>
<proteinExistence type="predicted"/>
<keyword evidence="14" id="KW-1185">Reference proteome</keyword>
<evidence type="ECO:0000256" key="2">
    <source>
        <dbReference type="ARBA" id="ARBA00022448"/>
    </source>
</evidence>
<keyword evidence="2" id="KW-0813">Transport</keyword>
<keyword evidence="5" id="KW-0547">Nucleotide-binding</keyword>
<evidence type="ECO:0000256" key="9">
    <source>
        <dbReference type="SAM" id="Phobius"/>
    </source>
</evidence>
<feature type="domain" description="ABC transporter" evidence="10">
    <location>
        <begin position="481"/>
        <end position="716"/>
    </location>
</feature>
<dbReference type="InterPro" id="IPR003593">
    <property type="entry name" value="AAA+_ATPase"/>
</dbReference>
<dbReference type="PANTHER" id="PTHR24221:SF248">
    <property type="entry name" value="ABC TRANSPORTER TRANSMEMBRANE REGION"/>
    <property type="match status" value="1"/>
</dbReference>
<dbReference type="CDD" id="cd02421">
    <property type="entry name" value="Peptidase_C39_likeD"/>
    <property type="match status" value="1"/>
</dbReference>
<keyword evidence="4 9" id="KW-0812">Transmembrane</keyword>
<feature type="domain" description="Peptidase C39" evidence="12">
    <location>
        <begin position="14"/>
        <end position="135"/>
    </location>
</feature>
<evidence type="ECO:0000256" key="7">
    <source>
        <dbReference type="ARBA" id="ARBA00022989"/>
    </source>
</evidence>
<dbReference type="EMBL" id="CP072110">
    <property type="protein sequence ID" value="QTH64672.1"/>
    <property type="molecule type" value="Genomic_DNA"/>
</dbReference>
<dbReference type="FunFam" id="3.40.50.300:FF:000299">
    <property type="entry name" value="ABC transporter ATP-binding protein/permease"/>
    <property type="match status" value="1"/>
</dbReference>
<feature type="transmembrane region" description="Helical" evidence="9">
    <location>
        <begin position="307"/>
        <end position="324"/>
    </location>
</feature>
<dbReference type="AlphaFoldDB" id="A0A975DCL1"/>
<keyword evidence="3" id="KW-1003">Cell membrane</keyword>
<dbReference type="PROSITE" id="PS50990">
    <property type="entry name" value="PEPTIDASE_C39"/>
    <property type="match status" value="1"/>
</dbReference>
<dbReference type="RefSeq" id="WP_208832726.1">
    <property type="nucleotide sequence ID" value="NZ_CP072110.1"/>
</dbReference>
<evidence type="ECO:0000256" key="5">
    <source>
        <dbReference type="ARBA" id="ARBA00022741"/>
    </source>
</evidence>
<dbReference type="Pfam" id="PF03412">
    <property type="entry name" value="Peptidase_C39"/>
    <property type="match status" value="1"/>
</dbReference>
<dbReference type="CDD" id="cd18587">
    <property type="entry name" value="ABC_6TM_LapB_like"/>
    <property type="match status" value="1"/>
</dbReference>
<dbReference type="PROSITE" id="PS50929">
    <property type="entry name" value="ABC_TM1F"/>
    <property type="match status" value="1"/>
</dbReference>
<dbReference type="SMART" id="SM00382">
    <property type="entry name" value="AAA"/>
    <property type="match status" value="1"/>
</dbReference>
<dbReference type="InterPro" id="IPR039421">
    <property type="entry name" value="Type_1_exporter"/>
</dbReference>
<evidence type="ECO:0000256" key="3">
    <source>
        <dbReference type="ARBA" id="ARBA00022475"/>
    </source>
</evidence>
<dbReference type="GO" id="GO:0008233">
    <property type="term" value="F:peptidase activity"/>
    <property type="evidence" value="ECO:0007669"/>
    <property type="project" value="InterPro"/>
</dbReference>
<accession>A0A975DCL1</accession>
<feature type="domain" description="ABC transmembrane type-1" evidence="11">
    <location>
        <begin position="171"/>
        <end position="449"/>
    </location>
</feature>
<sequence>MTVKKSFKEELDFQAQREDPLLNCLIFMAKYFAKPFSAQALTAGLPLDNGRLTPKLVSRAASRAGMDAHLSKKSLDQISDLLLPCILLLEDGRAIVLLEINKDQAKIVWPETHGGEDTISIEKLESLYVGFCFFVRKMHRFDKRSEQTLTNAEGHWFWSVMKKSFPIYRDVLVASFFINLFAIASPLFVMNVYDRVVPNLAFDTLWVLAAGMLLVLILDFALKETRSYLLELAAKKADILLSSEVFSKVINLEMASRPQSVGAFARNVQEFDSIREFITSATVAAFVDVPFAALIITIIFIVTGPMAFIPVVVILLMVAYSLYMKHKIRIEVEKGARFSMQKNAHLIETLAGTESIKINSAESQFQSRYEELVGAISEWNLGIKRYSSRVSSMTAFYTQLTSVIIIVVGVYQIMEGNISMGALIACVMLTSRALGPFSSIALLATRYNQAESAFNTLDELMSMPSERYDKFLHRPYIDGAVKFKNVAFTYPGSETSVLDNVNFVVKPKERVGIIGRIGAGKSSIEKLLLGLYQPTEGAIYLDEIDIKQINPADLRQKVGCLPQDINLFYGTIRENITLGVPHVEDELVLRAARNAGVTSFTDNHPEGLDRQVGERGAFLSGGQRQSVALARALLFNPPVLVLDEPSSNMDSYSEQNLKKNLNSLVQDKTFILITHKFSMLDLVDRIIVIEQGRVVADGPKQAVLQKLQNTGQSKGQSSGKGAS</sequence>